<dbReference type="Proteomes" id="UP000075714">
    <property type="component" value="Unassembled WGS sequence"/>
</dbReference>
<dbReference type="GO" id="GO:0008519">
    <property type="term" value="F:ammonium channel activity"/>
    <property type="evidence" value="ECO:0007669"/>
    <property type="project" value="InterPro"/>
</dbReference>
<feature type="domain" description="Ammonium transporter AmtB-like" evidence="8">
    <location>
        <begin position="75"/>
        <end position="438"/>
    </location>
</feature>
<evidence type="ECO:0000256" key="4">
    <source>
        <dbReference type="ARBA" id="ARBA00022989"/>
    </source>
</evidence>
<feature type="transmembrane region" description="Helical" evidence="7">
    <location>
        <begin position="285"/>
        <end position="309"/>
    </location>
</feature>
<evidence type="ECO:0000256" key="1">
    <source>
        <dbReference type="ARBA" id="ARBA00004141"/>
    </source>
</evidence>
<feature type="transmembrane region" description="Helical" evidence="7">
    <location>
        <begin position="146"/>
        <end position="167"/>
    </location>
</feature>
<comment type="similarity">
    <text evidence="2">Belongs to the ammonium transporter (TC 2.A.49) family. Rh subfamily.</text>
</comment>
<keyword evidence="3 7" id="KW-0812">Transmembrane</keyword>
<dbReference type="OrthoDB" id="534912at2759"/>
<sequence>MLPPKVPPSSTTPSTVDKSLTRRHSYDWSHVGLPARESQLRKGFVGSVVVVLAIVLGLFFGLVRYTEFGEDAIEDVERHYKYFCDVQIMVFIGFGFLMTFMRRYSYGAVSFNYFASALMFLLAILCIGATQQVFWNHHRTRIQIDLALLIDCSFCAASGMIAFGAIIGKSTPTQTLWLLFWQVPLYALNQQLVIHTFKALDMGGTIVIHLFGAYYGLAASYMLSRKQPLHGLDNPKNTGAYLNDVFSMIGTIFLFLYWPSFNGALASVSRADMEHATDAEKMAQFLSIVNTLISLLGAVLSVFATSALAGGRINMVHIQNSTLAGGVAMGAACTLRMTPGGALAVGAFAGFMSTLGFQYLTPFLDRTIGLGDTCGIHNLHAMPAVLGSLVAGLAALGQHSEYLEHPNGRTQLGYQVLASVVTVGIALAGGFVGGWMSTFLNLGKNEQLTVPELFDDGAWWHGTRVEALPISASIHLANMSNSAHAAHQQAQREREGTTHRGNKSVTGGLNPIREGREQAPAPTTTITVSGVPASGHVSVLMAGGPAPAAAASGQPGPDGLMVAAPHPAMGMATMMMAPGGGGMSPTAAAAAAAADVPLFGPGVCLETVVQPVQPVHINHRS</sequence>
<evidence type="ECO:0000256" key="7">
    <source>
        <dbReference type="SAM" id="Phobius"/>
    </source>
</evidence>
<dbReference type="GO" id="GO:0005886">
    <property type="term" value="C:plasma membrane"/>
    <property type="evidence" value="ECO:0007669"/>
    <property type="project" value="InterPro"/>
</dbReference>
<evidence type="ECO:0000313" key="9">
    <source>
        <dbReference type="EMBL" id="KXZ48230.1"/>
    </source>
</evidence>
<dbReference type="Pfam" id="PF00909">
    <property type="entry name" value="Ammonium_transp"/>
    <property type="match status" value="1"/>
</dbReference>
<dbReference type="AlphaFoldDB" id="A0A150GFX2"/>
<evidence type="ECO:0000313" key="10">
    <source>
        <dbReference type="Proteomes" id="UP000075714"/>
    </source>
</evidence>
<feature type="transmembrane region" description="Helical" evidence="7">
    <location>
        <begin position="82"/>
        <end position="101"/>
    </location>
</feature>
<dbReference type="InterPro" id="IPR024041">
    <property type="entry name" value="NH4_transpt_AmtB-like_dom"/>
</dbReference>
<comment type="subcellular location">
    <subcellularLocation>
        <location evidence="1">Membrane</location>
        <topology evidence="1">Multi-pass membrane protein</topology>
    </subcellularLocation>
</comment>
<dbReference type="GO" id="GO:0097272">
    <property type="term" value="P:ammonium homeostasis"/>
    <property type="evidence" value="ECO:0007669"/>
    <property type="project" value="TreeGrafter"/>
</dbReference>
<dbReference type="PANTHER" id="PTHR11730">
    <property type="entry name" value="AMMONIUM TRANSPORTER"/>
    <property type="match status" value="1"/>
</dbReference>
<feature type="transmembrane region" description="Helical" evidence="7">
    <location>
        <begin position="206"/>
        <end position="224"/>
    </location>
</feature>
<feature type="transmembrane region" description="Helical" evidence="7">
    <location>
        <begin position="343"/>
        <end position="364"/>
    </location>
</feature>
<reference evidence="10" key="1">
    <citation type="journal article" date="2016" name="Nat. Commun.">
        <title>The Gonium pectorale genome demonstrates co-option of cell cycle regulation during the evolution of multicellularity.</title>
        <authorList>
            <person name="Hanschen E.R."/>
            <person name="Marriage T.N."/>
            <person name="Ferris P.J."/>
            <person name="Hamaji T."/>
            <person name="Toyoda A."/>
            <person name="Fujiyama A."/>
            <person name="Neme R."/>
            <person name="Noguchi H."/>
            <person name="Minakuchi Y."/>
            <person name="Suzuki M."/>
            <person name="Kawai-Toyooka H."/>
            <person name="Smith D.R."/>
            <person name="Sparks H."/>
            <person name="Anderson J."/>
            <person name="Bakaric R."/>
            <person name="Luria V."/>
            <person name="Karger A."/>
            <person name="Kirschner M.W."/>
            <person name="Durand P.M."/>
            <person name="Michod R.E."/>
            <person name="Nozaki H."/>
            <person name="Olson B.J."/>
        </authorList>
    </citation>
    <scope>NUCLEOTIDE SEQUENCE [LARGE SCALE GENOMIC DNA]</scope>
    <source>
        <strain evidence="10">NIES-2863</strain>
    </source>
</reference>
<evidence type="ECO:0000256" key="5">
    <source>
        <dbReference type="ARBA" id="ARBA00023136"/>
    </source>
</evidence>
<evidence type="ECO:0000256" key="3">
    <source>
        <dbReference type="ARBA" id="ARBA00022692"/>
    </source>
</evidence>
<feature type="transmembrane region" description="Helical" evidence="7">
    <location>
        <begin position="245"/>
        <end position="265"/>
    </location>
</feature>
<dbReference type="PANTHER" id="PTHR11730:SF60">
    <property type="entry name" value="RH50, ISOFORM D"/>
    <property type="match status" value="1"/>
</dbReference>
<evidence type="ECO:0000256" key="6">
    <source>
        <dbReference type="SAM" id="MobiDB-lite"/>
    </source>
</evidence>
<dbReference type="SUPFAM" id="SSF111352">
    <property type="entry name" value="Ammonium transporter"/>
    <property type="match status" value="1"/>
</dbReference>
<feature type="transmembrane region" description="Helical" evidence="7">
    <location>
        <begin position="43"/>
        <end position="62"/>
    </location>
</feature>
<feature type="transmembrane region" description="Helical" evidence="7">
    <location>
        <begin position="416"/>
        <end position="436"/>
    </location>
</feature>
<comment type="caution">
    <text evidence="9">The sequence shown here is derived from an EMBL/GenBank/DDBJ whole genome shotgun (WGS) entry which is preliminary data.</text>
</comment>
<name>A0A150GFX2_GONPE</name>
<feature type="transmembrane region" description="Helical" evidence="7">
    <location>
        <begin position="113"/>
        <end position="134"/>
    </location>
</feature>
<dbReference type="STRING" id="33097.A0A150GFX2"/>
<dbReference type="Gene3D" id="1.10.3430.10">
    <property type="entry name" value="Ammonium transporter AmtB like domains"/>
    <property type="match status" value="1"/>
</dbReference>
<evidence type="ECO:0000259" key="8">
    <source>
        <dbReference type="Pfam" id="PF00909"/>
    </source>
</evidence>
<dbReference type="PRINTS" id="PR00342">
    <property type="entry name" value="RHESUSRHD"/>
</dbReference>
<proteinExistence type="inferred from homology"/>
<protein>
    <recommendedName>
        <fullName evidence="8">Ammonium transporter AmtB-like domain-containing protein</fullName>
    </recommendedName>
</protein>
<keyword evidence="5 7" id="KW-0472">Membrane</keyword>
<organism evidence="9 10">
    <name type="scientific">Gonium pectorale</name>
    <name type="common">Green alga</name>
    <dbReference type="NCBI Taxonomy" id="33097"/>
    <lineage>
        <taxon>Eukaryota</taxon>
        <taxon>Viridiplantae</taxon>
        <taxon>Chlorophyta</taxon>
        <taxon>core chlorophytes</taxon>
        <taxon>Chlorophyceae</taxon>
        <taxon>CS clade</taxon>
        <taxon>Chlamydomonadales</taxon>
        <taxon>Volvocaceae</taxon>
        <taxon>Gonium</taxon>
    </lineage>
</organism>
<feature type="region of interest" description="Disordered" evidence="6">
    <location>
        <begin position="483"/>
        <end position="521"/>
    </location>
</feature>
<keyword evidence="4 7" id="KW-1133">Transmembrane helix</keyword>
<feature type="transmembrane region" description="Helical" evidence="7">
    <location>
        <begin position="376"/>
        <end position="396"/>
    </location>
</feature>
<evidence type="ECO:0000256" key="2">
    <source>
        <dbReference type="ARBA" id="ARBA00011036"/>
    </source>
</evidence>
<gene>
    <name evidence="9" type="ORF">GPECTOR_29g134</name>
</gene>
<dbReference type="EMBL" id="LSYV01000030">
    <property type="protein sequence ID" value="KXZ48230.1"/>
    <property type="molecule type" value="Genomic_DNA"/>
</dbReference>
<accession>A0A150GFX2</accession>
<dbReference type="InterPro" id="IPR029020">
    <property type="entry name" value="Ammonium/urea_transptr"/>
</dbReference>
<dbReference type="InterPro" id="IPR002229">
    <property type="entry name" value="RhesusRHD"/>
</dbReference>
<feature type="transmembrane region" description="Helical" evidence="7">
    <location>
        <begin position="321"/>
        <end position="337"/>
    </location>
</feature>
<keyword evidence="10" id="KW-1185">Reference proteome</keyword>